<name>A0A1F5NP23_9BACT</name>
<keyword evidence="5" id="KW-0418">Kinase</keyword>
<dbReference type="InterPro" id="IPR003594">
    <property type="entry name" value="HATPase_dom"/>
</dbReference>
<dbReference type="PANTHER" id="PTHR43711:SF31">
    <property type="entry name" value="HISTIDINE KINASE"/>
    <property type="match status" value="1"/>
</dbReference>
<dbReference type="Gene3D" id="1.10.287.130">
    <property type="match status" value="1"/>
</dbReference>
<evidence type="ECO:0000259" key="9">
    <source>
        <dbReference type="PROSITE" id="PS50109"/>
    </source>
</evidence>
<evidence type="ECO:0000313" key="11">
    <source>
        <dbReference type="EMBL" id="OGE79378.1"/>
    </source>
</evidence>
<dbReference type="Gene3D" id="3.30.565.10">
    <property type="entry name" value="Histidine kinase-like ATPase, C-terminal domain"/>
    <property type="match status" value="1"/>
</dbReference>
<evidence type="ECO:0000256" key="8">
    <source>
        <dbReference type="SAM" id="Phobius"/>
    </source>
</evidence>
<dbReference type="STRING" id="1817824.A2751_05505"/>
<protein>
    <recommendedName>
        <fullName evidence="2">histidine kinase</fullName>
        <ecNumber evidence="2">2.7.13.3</ecNumber>
    </recommendedName>
</protein>
<dbReference type="PANTHER" id="PTHR43711">
    <property type="entry name" value="TWO-COMPONENT HISTIDINE KINASE"/>
    <property type="match status" value="1"/>
</dbReference>
<dbReference type="NCBIfam" id="TIGR00229">
    <property type="entry name" value="sensory_box"/>
    <property type="match status" value="1"/>
</dbReference>
<dbReference type="InterPro" id="IPR004358">
    <property type="entry name" value="Sig_transdc_His_kin-like_C"/>
</dbReference>
<evidence type="ECO:0000256" key="2">
    <source>
        <dbReference type="ARBA" id="ARBA00012438"/>
    </source>
</evidence>
<feature type="domain" description="Histidine kinase" evidence="9">
    <location>
        <begin position="242"/>
        <end position="473"/>
    </location>
</feature>
<evidence type="ECO:0000256" key="6">
    <source>
        <dbReference type="ARBA" id="ARBA00023012"/>
    </source>
</evidence>
<evidence type="ECO:0000313" key="12">
    <source>
        <dbReference type="Proteomes" id="UP000176864"/>
    </source>
</evidence>
<accession>A0A1F5NP23</accession>
<dbReference type="SMART" id="SM00388">
    <property type="entry name" value="HisKA"/>
    <property type="match status" value="1"/>
</dbReference>
<dbReference type="InterPro" id="IPR000014">
    <property type="entry name" value="PAS"/>
</dbReference>
<dbReference type="Pfam" id="PF00512">
    <property type="entry name" value="HisKA"/>
    <property type="match status" value="1"/>
</dbReference>
<evidence type="ECO:0000256" key="4">
    <source>
        <dbReference type="ARBA" id="ARBA00022679"/>
    </source>
</evidence>
<dbReference type="InterPro" id="IPR036890">
    <property type="entry name" value="HATPase_C_sf"/>
</dbReference>
<dbReference type="FunFam" id="3.30.565.10:FF:000006">
    <property type="entry name" value="Sensor histidine kinase WalK"/>
    <property type="match status" value="1"/>
</dbReference>
<dbReference type="InterPro" id="IPR003661">
    <property type="entry name" value="HisK_dim/P_dom"/>
</dbReference>
<dbReference type="SUPFAM" id="SSF55785">
    <property type="entry name" value="PYP-like sensor domain (PAS domain)"/>
    <property type="match status" value="1"/>
</dbReference>
<dbReference type="GO" id="GO:0000155">
    <property type="term" value="F:phosphorelay sensor kinase activity"/>
    <property type="evidence" value="ECO:0007669"/>
    <property type="project" value="InterPro"/>
</dbReference>
<feature type="coiled-coil region" evidence="7">
    <location>
        <begin position="93"/>
        <end position="120"/>
    </location>
</feature>
<dbReference type="CDD" id="cd00082">
    <property type="entry name" value="HisKA"/>
    <property type="match status" value="1"/>
</dbReference>
<evidence type="ECO:0000256" key="5">
    <source>
        <dbReference type="ARBA" id="ARBA00022777"/>
    </source>
</evidence>
<dbReference type="Proteomes" id="UP000176864">
    <property type="component" value="Unassembled WGS sequence"/>
</dbReference>
<keyword evidence="8" id="KW-1133">Transmembrane helix</keyword>
<reference evidence="11 12" key="1">
    <citation type="journal article" date="2016" name="Nat. Commun.">
        <title>Thousands of microbial genomes shed light on interconnected biogeochemical processes in an aquifer system.</title>
        <authorList>
            <person name="Anantharaman K."/>
            <person name="Brown C.T."/>
            <person name="Hug L.A."/>
            <person name="Sharon I."/>
            <person name="Castelle C.J."/>
            <person name="Probst A.J."/>
            <person name="Thomas B.C."/>
            <person name="Singh A."/>
            <person name="Wilkins M.J."/>
            <person name="Karaoz U."/>
            <person name="Brodie E.L."/>
            <person name="Williams K.H."/>
            <person name="Hubbard S.S."/>
            <person name="Banfield J.F."/>
        </authorList>
    </citation>
    <scope>NUCLEOTIDE SEQUENCE [LARGE SCALE GENOMIC DNA]</scope>
</reference>
<evidence type="ECO:0000259" key="10">
    <source>
        <dbReference type="PROSITE" id="PS50112"/>
    </source>
</evidence>
<dbReference type="InterPro" id="IPR005467">
    <property type="entry name" value="His_kinase_dom"/>
</dbReference>
<organism evidence="11 12">
    <name type="scientific">Candidatus Doudnabacteria bacterium RIFCSPHIGHO2_01_FULL_46_14</name>
    <dbReference type="NCBI Taxonomy" id="1817824"/>
    <lineage>
        <taxon>Bacteria</taxon>
        <taxon>Candidatus Doudnaibacteriota</taxon>
    </lineage>
</organism>
<dbReference type="SUPFAM" id="SSF47384">
    <property type="entry name" value="Homodimeric domain of signal transducing histidine kinase"/>
    <property type="match status" value="1"/>
</dbReference>
<dbReference type="SMART" id="SM00387">
    <property type="entry name" value="HATPase_c"/>
    <property type="match status" value="1"/>
</dbReference>
<dbReference type="InterPro" id="IPR035965">
    <property type="entry name" value="PAS-like_dom_sf"/>
</dbReference>
<dbReference type="Gene3D" id="3.30.450.20">
    <property type="entry name" value="PAS domain"/>
    <property type="match status" value="1"/>
</dbReference>
<dbReference type="Pfam" id="PF00989">
    <property type="entry name" value="PAS"/>
    <property type="match status" value="1"/>
</dbReference>
<dbReference type="EMBL" id="MFEK01000004">
    <property type="protein sequence ID" value="OGE79378.1"/>
    <property type="molecule type" value="Genomic_DNA"/>
</dbReference>
<keyword evidence="3" id="KW-0597">Phosphoprotein</keyword>
<dbReference type="PROSITE" id="PS50112">
    <property type="entry name" value="PAS"/>
    <property type="match status" value="1"/>
</dbReference>
<evidence type="ECO:0000256" key="1">
    <source>
        <dbReference type="ARBA" id="ARBA00000085"/>
    </source>
</evidence>
<dbReference type="InterPro" id="IPR050736">
    <property type="entry name" value="Sensor_HK_Regulatory"/>
</dbReference>
<dbReference type="PROSITE" id="PS50109">
    <property type="entry name" value="HIS_KIN"/>
    <property type="match status" value="1"/>
</dbReference>
<comment type="catalytic activity">
    <reaction evidence="1">
        <text>ATP + protein L-histidine = ADP + protein N-phospho-L-histidine.</text>
        <dbReference type="EC" id="2.7.13.3"/>
    </reaction>
</comment>
<sequence length="484" mass="54513">MEFHGQPHAEGKLFLCGLVLLALSFGYFRFNGEAEKSLVVIGLFAVGAILLYLLERTRRDSGFSENTARQRQVTLATKIKELEDSKTETLKIIHDLQLAKARLEEEKSKDEAMLASLGEALVVTDKAGKIRLVNQVFEQLLEWKLSEITGKHVLDIIPIQDEKGGMISLQKAFNLVLETGKKISVDADGSYYYVKKNKARFPVAITVTPIMLGKQIVGAVQVFRDVTREKEMDTAKTEFVSLASHQLRTPLSTVNWYTEMLLDGDAGKILKEQKQYLNEIYHANQRMVELVNAFLNVSRVEFGTFSVDPEPINIVEITQSVVAEMKPQILQKQLKIREDYENNIPLVPADPKLVRIIVQNLLTNSVKYTPNSGQIEVGVSLNRDSLVYHNKQPKRYIRITVKDNGYGIPEEEQGKIFSKMYRANNAKVKDAEGTGLGLYLVKAVLDRVGGMIWFESPGENQGTSFYVTIPVEGMQKKQGTRKLE</sequence>
<keyword evidence="6" id="KW-0902">Two-component regulatory system</keyword>
<dbReference type="CDD" id="cd00075">
    <property type="entry name" value="HATPase"/>
    <property type="match status" value="1"/>
</dbReference>
<dbReference type="Pfam" id="PF02518">
    <property type="entry name" value="HATPase_c"/>
    <property type="match status" value="1"/>
</dbReference>
<feature type="domain" description="PAS" evidence="10">
    <location>
        <begin position="106"/>
        <end position="161"/>
    </location>
</feature>
<keyword evidence="8" id="KW-0812">Transmembrane</keyword>
<proteinExistence type="predicted"/>
<dbReference type="SUPFAM" id="SSF55874">
    <property type="entry name" value="ATPase domain of HSP90 chaperone/DNA topoisomerase II/histidine kinase"/>
    <property type="match status" value="1"/>
</dbReference>
<gene>
    <name evidence="11" type="ORF">A2751_05505</name>
</gene>
<keyword evidence="7" id="KW-0175">Coiled coil</keyword>
<dbReference type="CDD" id="cd00130">
    <property type="entry name" value="PAS"/>
    <property type="match status" value="1"/>
</dbReference>
<dbReference type="InterPro" id="IPR013767">
    <property type="entry name" value="PAS_fold"/>
</dbReference>
<dbReference type="SMART" id="SM00091">
    <property type="entry name" value="PAS"/>
    <property type="match status" value="1"/>
</dbReference>
<evidence type="ECO:0000256" key="7">
    <source>
        <dbReference type="SAM" id="Coils"/>
    </source>
</evidence>
<dbReference type="GO" id="GO:0006355">
    <property type="term" value="P:regulation of DNA-templated transcription"/>
    <property type="evidence" value="ECO:0007669"/>
    <property type="project" value="InterPro"/>
</dbReference>
<comment type="caution">
    <text evidence="11">The sequence shown here is derived from an EMBL/GenBank/DDBJ whole genome shotgun (WGS) entry which is preliminary data.</text>
</comment>
<dbReference type="AlphaFoldDB" id="A0A1F5NP23"/>
<dbReference type="PRINTS" id="PR00344">
    <property type="entry name" value="BCTRLSENSOR"/>
</dbReference>
<feature type="transmembrane region" description="Helical" evidence="8">
    <location>
        <begin position="36"/>
        <end position="54"/>
    </location>
</feature>
<keyword evidence="8" id="KW-0472">Membrane</keyword>
<keyword evidence="4" id="KW-0808">Transferase</keyword>
<feature type="transmembrane region" description="Helical" evidence="8">
    <location>
        <begin position="12"/>
        <end position="30"/>
    </location>
</feature>
<dbReference type="EC" id="2.7.13.3" evidence="2"/>
<evidence type="ECO:0000256" key="3">
    <source>
        <dbReference type="ARBA" id="ARBA00022553"/>
    </source>
</evidence>
<dbReference type="InterPro" id="IPR036097">
    <property type="entry name" value="HisK_dim/P_sf"/>
</dbReference>